<dbReference type="CDD" id="cd02440">
    <property type="entry name" value="AdoMet_MTases"/>
    <property type="match status" value="1"/>
</dbReference>
<dbReference type="GO" id="GO:0032259">
    <property type="term" value="P:methylation"/>
    <property type="evidence" value="ECO:0007669"/>
    <property type="project" value="UniProtKB-KW"/>
</dbReference>
<gene>
    <name evidence="2" type="ORF">GCM10022223_34140</name>
</gene>
<dbReference type="SUPFAM" id="SSF53335">
    <property type="entry name" value="S-adenosyl-L-methionine-dependent methyltransferases"/>
    <property type="match status" value="1"/>
</dbReference>
<organism evidence="2 3">
    <name type="scientific">Kineosporia mesophila</name>
    <dbReference type="NCBI Taxonomy" id="566012"/>
    <lineage>
        <taxon>Bacteria</taxon>
        <taxon>Bacillati</taxon>
        <taxon>Actinomycetota</taxon>
        <taxon>Actinomycetes</taxon>
        <taxon>Kineosporiales</taxon>
        <taxon>Kineosporiaceae</taxon>
        <taxon>Kineosporia</taxon>
    </lineage>
</organism>
<evidence type="ECO:0000313" key="3">
    <source>
        <dbReference type="Proteomes" id="UP001501074"/>
    </source>
</evidence>
<dbReference type="GO" id="GO:0008168">
    <property type="term" value="F:methyltransferase activity"/>
    <property type="evidence" value="ECO:0007669"/>
    <property type="project" value="UniProtKB-KW"/>
</dbReference>
<feature type="domain" description="Methyltransferase" evidence="1">
    <location>
        <begin position="32"/>
        <end position="128"/>
    </location>
</feature>
<dbReference type="EMBL" id="BAAAZO010000005">
    <property type="protein sequence ID" value="GAA3615046.1"/>
    <property type="molecule type" value="Genomic_DNA"/>
</dbReference>
<keyword evidence="2" id="KW-0489">Methyltransferase</keyword>
<comment type="caution">
    <text evidence="2">The sequence shown here is derived from an EMBL/GenBank/DDBJ whole genome shotgun (WGS) entry which is preliminary data.</text>
</comment>
<sequence>MSKANINIMRLLNGLVDRVLDPVQDLPSGARVVQIACGTGGLGLALAGRRPDLQITGIDLDASVLEEARAEAAAQGLKIEFLRMDMAGLDLPEAGADAVISRMGLLTPGTGDFGASAREAARILRPGGALSMVTWTDLASSPYTGIGLPLLRRVLPPGTVPDLEKLFEDSARPGALEGYLQDAGLREVEGSWLRWDTEYPDFEAWWQFGAGFGPLKALFGRLGAEGLATARQMMIDDLKQYRTPSGSYRIPARARVITARR</sequence>
<name>A0ABP6ZP96_9ACTN</name>
<dbReference type="Gene3D" id="3.40.50.150">
    <property type="entry name" value="Vaccinia Virus protein VP39"/>
    <property type="match status" value="1"/>
</dbReference>
<dbReference type="InterPro" id="IPR029063">
    <property type="entry name" value="SAM-dependent_MTases_sf"/>
</dbReference>
<dbReference type="PANTHER" id="PTHR43591">
    <property type="entry name" value="METHYLTRANSFERASE"/>
    <property type="match status" value="1"/>
</dbReference>
<dbReference type="InterPro" id="IPR041698">
    <property type="entry name" value="Methyltransf_25"/>
</dbReference>
<keyword evidence="3" id="KW-1185">Reference proteome</keyword>
<dbReference type="Proteomes" id="UP001501074">
    <property type="component" value="Unassembled WGS sequence"/>
</dbReference>
<evidence type="ECO:0000313" key="2">
    <source>
        <dbReference type="EMBL" id="GAA3615046.1"/>
    </source>
</evidence>
<keyword evidence="2" id="KW-0808">Transferase</keyword>
<protein>
    <submittedName>
        <fullName evidence="2">Class I SAM-dependent methyltransferase</fullName>
    </submittedName>
</protein>
<dbReference type="Pfam" id="PF13649">
    <property type="entry name" value="Methyltransf_25"/>
    <property type="match status" value="1"/>
</dbReference>
<evidence type="ECO:0000259" key="1">
    <source>
        <dbReference type="Pfam" id="PF13649"/>
    </source>
</evidence>
<dbReference type="PANTHER" id="PTHR43591:SF24">
    <property type="entry name" value="2-METHOXY-6-POLYPRENYL-1,4-BENZOQUINOL METHYLASE, MITOCHONDRIAL"/>
    <property type="match status" value="1"/>
</dbReference>
<accession>A0ABP6ZP96</accession>
<dbReference type="RefSeq" id="WP_231488948.1">
    <property type="nucleotide sequence ID" value="NZ_BAAAZO010000005.1"/>
</dbReference>
<proteinExistence type="predicted"/>
<reference evidence="3" key="1">
    <citation type="journal article" date="2019" name="Int. J. Syst. Evol. Microbiol.">
        <title>The Global Catalogue of Microorganisms (GCM) 10K type strain sequencing project: providing services to taxonomists for standard genome sequencing and annotation.</title>
        <authorList>
            <consortium name="The Broad Institute Genomics Platform"/>
            <consortium name="The Broad Institute Genome Sequencing Center for Infectious Disease"/>
            <person name="Wu L."/>
            <person name="Ma J."/>
        </authorList>
    </citation>
    <scope>NUCLEOTIDE SEQUENCE [LARGE SCALE GENOMIC DNA]</scope>
    <source>
        <strain evidence="3">JCM 16902</strain>
    </source>
</reference>